<feature type="coiled-coil region" evidence="1">
    <location>
        <begin position="244"/>
        <end position="274"/>
    </location>
</feature>
<evidence type="ECO:0000256" key="1">
    <source>
        <dbReference type="SAM" id="Coils"/>
    </source>
</evidence>
<feature type="region of interest" description="Disordered" evidence="2">
    <location>
        <begin position="186"/>
        <end position="210"/>
    </location>
</feature>
<evidence type="ECO:0000256" key="3">
    <source>
        <dbReference type="SAM" id="Phobius"/>
    </source>
</evidence>
<dbReference type="AlphaFoldDB" id="A0A8J9ZD64"/>
<dbReference type="GO" id="GO:0016567">
    <property type="term" value="P:protein ubiquitination"/>
    <property type="evidence" value="ECO:0007669"/>
    <property type="project" value="TreeGrafter"/>
</dbReference>
<feature type="transmembrane region" description="Helical" evidence="3">
    <location>
        <begin position="41"/>
        <end position="62"/>
    </location>
</feature>
<evidence type="ECO:0000256" key="2">
    <source>
        <dbReference type="SAM" id="MobiDB-lite"/>
    </source>
</evidence>
<gene>
    <name evidence="4" type="primary">Hypp9049</name>
    <name evidence="4" type="ORF">BLAG_LOCUS11767</name>
</gene>
<keyword evidence="1" id="KW-0175">Coiled coil</keyword>
<keyword evidence="3" id="KW-0472">Membrane</keyword>
<sequence length="340" mass="40064">MPRRGSLRDRRFNRTARRRYQLKPEPRHPFQIYLSNILSEWLTLNGIMAGTVLYCSLVAYVNVSSAPGSKTSDYFMIFILNVPYGMAFSTTWLIAWNMLMETVDSLLNILVISSDALLPEMPRFLRGVMKLILDVVLALVMMIYCVLQLVLLVRPNREKNEDQLLDDEEEEVDDSFEFENPKRFRSKRQRYPSKSNKSPKKQKQKGKALVEASKQHSKEHMWEESGPFWSFVDQKSETEILNFLNKLEDEKEFLAEKEKRGENLENLKLHAENQLYKNRLDVERDRLICTVCHEEERKLAIVPCMHFFMCKACWEKLSQIDKKCPYCDRKAEDVKEIFVV</sequence>
<reference evidence="4" key="1">
    <citation type="submission" date="2022-01" db="EMBL/GenBank/DDBJ databases">
        <authorList>
            <person name="Braso-Vives M."/>
        </authorList>
    </citation>
    <scope>NUCLEOTIDE SEQUENCE</scope>
</reference>
<accession>A0A8J9ZD64</accession>
<evidence type="ECO:0000313" key="4">
    <source>
        <dbReference type="EMBL" id="CAH1251341.1"/>
    </source>
</evidence>
<keyword evidence="5" id="KW-1185">Reference proteome</keyword>
<proteinExistence type="predicted"/>
<protein>
    <submittedName>
        <fullName evidence="4">Hypp9049 protein</fullName>
    </submittedName>
</protein>
<dbReference type="Gene3D" id="3.30.40.10">
    <property type="entry name" value="Zinc/RING finger domain, C3HC4 (zinc finger)"/>
    <property type="match status" value="1"/>
</dbReference>
<dbReference type="PANTHER" id="PTHR22696">
    <property type="entry name" value="E3 UBIQUITIN-PROTEIN LIGASE RNF26"/>
    <property type="match status" value="1"/>
</dbReference>
<name>A0A8J9ZD64_BRALA</name>
<dbReference type="EMBL" id="OV696704">
    <property type="protein sequence ID" value="CAH1251341.1"/>
    <property type="molecule type" value="Genomic_DNA"/>
</dbReference>
<keyword evidence="3" id="KW-1133">Transmembrane helix</keyword>
<dbReference type="OrthoDB" id="1711136at2759"/>
<feature type="compositionally biased region" description="Basic residues" evidence="2">
    <location>
        <begin position="186"/>
        <end position="206"/>
    </location>
</feature>
<dbReference type="SUPFAM" id="SSF57850">
    <property type="entry name" value="RING/U-box"/>
    <property type="match status" value="1"/>
</dbReference>
<evidence type="ECO:0000313" key="5">
    <source>
        <dbReference type="Proteomes" id="UP000838412"/>
    </source>
</evidence>
<organism evidence="4 5">
    <name type="scientific">Branchiostoma lanceolatum</name>
    <name type="common">Common lancelet</name>
    <name type="synonym">Amphioxus lanceolatum</name>
    <dbReference type="NCBI Taxonomy" id="7740"/>
    <lineage>
        <taxon>Eukaryota</taxon>
        <taxon>Metazoa</taxon>
        <taxon>Chordata</taxon>
        <taxon>Cephalochordata</taxon>
        <taxon>Leptocardii</taxon>
        <taxon>Amphioxiformes</taxon>
        <taxon>Branchiostomatidae</taxon>
        <taxon>Branchiostoma</taxon>
    </lineage>
</organism>
<dbReference type="Pfam" id="PF13920">
    <property type="entry name" value="zf-C3HC4_3"/>
    <property type="match status" value="1"/>
</dbReference>
<feature type="transmembrane region" description="Helical" evidence="3">
    <location>
        <begin position="131"/>
        <end position="153"/>
    </location>
</feature>
<dbReference type="InterPro" id="IPR013083">
    <property type="entry name" value="Znf_RING/FYVE/PHD"/>
</dbReference>
<dbReference type="GO" id="GO:0006511">
    <property type="term" value="P:ubiquitin-dependent protein catabolic process"/>
    <property type="evidence" value="ECO:0007669"/>
    <property type="project" value="TreeGrafter"/>
</dbReference>
<dbReference type="PANTHER" id="PTHR22696:SF1">
    <property type="entry name" value="E3 UBIQUITIN-PROTEIN LIGASE RNF26"/>
    <property type="match status" value="1"/>
</dbReference>
<feature type="transmembrane region" description="Helical" evidence="3">
    <location>
        <begin position="74"/>
        <end position="96"/>
    </location>
</feature>
<keyword evidence="3" id="KW-0812">Transmembrane</keyword>
<dbReference type="Proteomes" id="UP000838412">
    <property type="component" value="Chromosome 19"/>
</dbReference>
<dbReference type="GO" id="GO:0061630">
    <property type="term" value="F:ubiquitin protein ligase activity"/>
    <property type="evidence" value="ECO:0007669"/>
    <property type="project" value="TreeGrafter"/>
</dbReference>